<evidence type="ECO:0000256" key="5">
    <source>
        <dbReference type="ARBA" id="ARBA00023136"/>
    </source>
</evidence>
<evidence type="ECO:0000256" key="4">
    <source>
        <dbReference type="ARBA" id="ARBA00023006"/>
    </source>
</evidence>
<dbReference type="GO" id="GO:0016236">
    <property type="term" value="P:macroautophagy"/>
    <property type="evidence" value="ECO:0007669"/>
    <property type="project" value="UniProtKB-ARBA"/>
</dbReference>
<comment type="subcellular location">
    <subcellularLocation>
        <location evidence="1">Cytoplasmic vesicle</location>
        <location evidence="1">Autophagosome</location>
    </subcellularLocation>
    <subcellularLocation>
        <location evidence="8">Endomembrane system</location>
        <topology evidence="8">Lipid-anchor</topology>
    </subcellularLocation>
</comment>
<sequence length="124" mass="14361">MSAQQENKRKPYRELYNAEQRSAESVRIRMKYPDRVPIICERFENSKSIKQIDKVKFLVPSDLTVGQFQFVIRKRLALTPDQAMFLFAGGKPAVLKNTMAMVYKAHKDADGFLYMQYAGEKTFG</sequence>
<evidence type="ECO:0000256" key="1">
    <source>
        <dbReference type="ARBA" id="ARBA00004419"/>
    </source>
</evidence>
<name>A0A7S4DYP1_9EUKA</name>
<keyword evidence="6 9" id="KW-0449">Lipoprotein</keyword>
<keyword evidence="7" id="KW-0968">Cytoplasmic vesicle</keyword>
<organism evidence="11">
    <name type="scientific">Lotharella globosa</name>
    <dbReference type="NCBI Taxonomy" id="91324"/>
    <lineage>
        <taxon>Eukaryota</taxon>
        <taxon>Sar</taxon>
        <taxon>Rhizaria</taxon>
        <taxon>Cercozoa</taxon>
        <taxon>Chlorarachniophyceae</taxon>
        <taxon>Lotharella</taxon>
    </lineage>
</organism>
<reference evidence="11" key="1">
    <citation type="submission" date="2021-01" db="EMBL/GenBank/DDBJ databases">
        <authorList>
            <person name="Corre E."/>
            <person name="Pelletier E."/>
            <person name="Niang G."/>
            <person name="Scheremetjew M."/>
            <person name="Finn R."/>
            <person name="Kale V."/>
            <person name="Holt S."/>
            <person name="Cochrane G."/>
            <person name="Meng A."/>
            <person name="Brown T."/>
            <person name="Cohen L."/>
        </authorList>
    </citation>
    <scope>NUCLEOTIDE SEQUENCE</scope>
    <source>
        <strain evidence="11">CCCM811</strain>
    </source>
</reference>
<dbReference type="InterPro" id="IPR004241">
    <property type="entry name" value="Atg8-like"/>
</dbReference>
<keyword evidence="3" id="KW-0963">Cytoplasm</keyword>
<dbReference type="Gene3D" id="3.10.20.90">
    <property type="entry name" value="Phosphatidylinositol 3-kinase Catalytic Subunit, Chain A, domain 1"/>
    <property type="match status" value="1"/>
</dbReference>
<dbReference type="GO" id="GO:0006950">
    <property type="term" value="P:response to stress"/>
    <property type="evidence" value="ECO:0007669"/>
    <property type="project" value="UniProtKB-ARBA"/>
</dbReference>
<keyword evidence="5" id="KW-0472">Membrane</keyword>
<dbReference type="GO" id="GO:0012505">
    <property type="term" value="C:endomembrane system"/>
    <property type="evidence" value="ECO:0007669"/>
    <property type="project" value="UniProtKB-SubCell"/>
</dbReference>
<evidence type="ECO:0000256" key="7">
    <source>
        <dbReference type="ARBA" id="ARBA00023329"/>
    </source>
</evidence>
<dbReference type="AlphaFoldDB" id="A0A7S4DYP1"/>
<evidence type="ECO:0000256" key="3">
    <source>
        <dbReference type="ARBA" id="ARBA00022490"/>
    </source>
</evidence>
<evidence type="ECO:0000313" key="11">
    <source>
        <dbReference type="EMBL" id="CAE0679065.1"/>
    </source>
</evidence>
<dbReference type="GO" id="GO:0031410">
    <property type="term" value="C:cytoplasmic vesicle"/>
    <property type="evidence" value="ECO:0007669"/>
    <property type="project" value="UniProtKB-KW"/>
</dbReference>
<evidence type="ECO:0000256" key="10">
    <source>
        <dbReference type="RuleBase" id="RU004384"/>
    </source>
</evidence>
<dbReference type="EMBL" id="HBIV01043946">
    <property type="protein sequence ID" value="CAE0679065.1"/>
    <property type="molecule type" value="Transcribed_RNA"/>
</dbReference>
<dbReference type="GO" id="GO:0005776">
    <property type="term" value="C:autophagosome"/>
    <property type="evidence" value="ECO:0007669"/>
    <property type="project" value="UniProtKB-SubCell"/>
</dbReference>
<evidence type="ECO:0000256" key="8">
    <source>
        <dbReference type="ARBA" id="ARBA00037868"/>
    </source>
</evidence>
<protein>
    <recommendedName>
        <fullName evidence="10">Autophagy-related protein</fullName>
    </recommendedName>
</protein>
<evidence type="ECO:0000256" key="6">
    <source>
        <dbReference type="ARBA" id="ARBA00023288"/>
    </source>
</evidence>
<evidence type="ECO:0000256" key="2">
    <source>
        <dbReference type="ARBA" id="ARBA00007293"/>
    </source>
</evidence>
<keyword evidence="4 10" id="KW-0072">Autophagy</keyword>
<comment type="similarity">
    <text evidence="2 10">Belongs to the ATG8 family.</text>
</comment>
<dbReference type="PANTHER" id="PTHR10969">
    <property type="entry name" value="MICROTUBULE-ASSOCIATED PROTEINS 1A/1B LIGHT CHAIN 3-RELATED"/>
    <property type="match status" value="1"/>
</dbReference>
<proteinExistence type="inferred from homology"/>
<accession>A0A7S4DYP1</accession>
<dbReference type="InterPro" id="IPR029071">
    <property type="entry name" value="Ubiquitin-like_domsf"/>
</dbReference>
<gene>
    <name evidence="11" type="ORF">LGLO00237_LOCUS30847</name>
</gene>
<feature type="lipid moiety-binding region" description="Phosphatidylserine amidated glycine; alternate" evidence="9">
    <location>
        <position position="124"/>
    </location>
</feature>
<dbReference type="FunFam" id="3.10.20.90:FF:000149">
    <property type="entry name" value="microtubule-associated proteins 1A/1B light chain 3C"/>
    <property type="match status" value="1"/>
</dbReference>
<dbReference type="SUPFAM" id="SSF54236">
    <property type="entry name" value="Ubiquitin-like"/>
    <property type="match status" value="1"/>
</dbReference>
<evidence type="ECO:0000256" key="9">
    <source>
        <dbReference type="PIRSR" id="PIRSR604241-50"/>
    </source>
</evidence>
<dbReference type="Pfam" id="PF02991">
    <property type="entry name" value="ATG8"/>
    <property type="match status" value="1"/>
</dbReference>